<name>A0A3N4IKQ0_ASCIM</name>
<sequence>MRSESDCKDYSVWHGCGTLLCLRKYRIDEPTEVYSLRPRSSSELLQRYDPSIASNLALATFRKAKFLSIPTEIKLQIIEILYSRSSKGVHDLLSLQRCHSSLYRLIKIFERKAVLRMVEQRWCSREGFTIINLLRHRCPGGTVLEDMLRMPTFSWSRRLRYHLQKKKDGSPVVDPASFGFREGRMLDYISRRFVNRYMVSPSRRHILPSERERIRQALWKIASMCRHFHQFDDTERLFVPGQHNPTRRRLFKASDRAPMLVMFREKDIHHDNQRMYRCFPNFFFDAKGFCEDVSIEQHLYMVFVIRYQHCFHEDRHATLEWYGSILRKVLTLRLVSARCDFTASGVGGSWLESVNRARARIAEMVSAMSSKAGSASVWESRQSAVQQLIQDFNVPEYGWPQTATIDLAEDSVDLEEEDLKIDPSGLRTRLRCFKVYGENCVIVNKDSVTIEDRELLPERMPVNSVDLNTSVMLAHWHLGHIRKTFCPNEPKFWF</sequence>
<evidence type="ECO:0000313" key="1">
    <source>
        <dbReference type="EMBL" id="RPA86715.1"/>
    </source>
</evidence>
<accession>A0A3N4IKQ0</accession>
<dbReference type="EMBL" id="ML119648">
    <property type="protein sequence ID" value="RPA86715.1"/>
    <property type="molecule type" value="Genomic_DNA"/>
</dbReference>
<keyword evidence="2" id="KW-1185">Reference proteome</keyword>
<dbReference type="Proteomes" id="UP000275078">
    <property type="component" value="Unassembled WGS sequence"/>
</dbReference>
<organism evidence="1 2">
    <name type="scientific">Ascobolus immersus RN42</name>
    <dbReference type="NCBI Taxonomy" id="1160509"/>
    <lineage>
        <taxon>Eukaryota</taxon>
        <taxon>Fungi</taxon>
        <taxon>Dikarya</taxon>
        <taxon>Ascomycota</taxon>
        <taxon>Pezizomycotina</taxon>
        <taxon>Pezizomycetes</taxon>
        <taxon>Pezizales</taxon>
        <taxon>Ascobolaceae</taxon>
        <taxon>Ascobolus</taxon>
    </lineage>
</organism>
<dbReference type="AlphaFoldDB" id="A0A3N4IKQ0"/>
<gene>
    <name evidence="1" type="ORF">BJ508DRAFT_301529</name>
</gene>
<evidence type="ECO:0000313" key="2">
    <source>
        <dbReference type="Proteomes" id="UP000275078"/>
    </source>
</evidence>
<protein>
    <submittedName>
        <fullName evidence="1">Uncharacterized protein</fullName>
    </submittedName>
</protein>
<proteinExistence type="predicted"/>
<reference evidence="1 2" key="1">
    <citation type="journal article" date="2018" name="Nat. Ecol. Evol.">
        <title>Pezizomycetes genomes reveal the molecular basis of ectomycorrhizal truffle lifestyle.</title>
        <authorList>
            <person name="Murat C."/>
            <person name="Payen T."/>
            <person name="Noel B."/>
            <person name="Kuo A."/>
            <person name="Morin E."/>
            <person name="Chen J."/>
            <person name="Kohler A."/>
            <person name="Krizsan K."/>
            <person name="Balestrini R."/>
            <person name="Da Silva C."/>
            <person name="Montanini B."/>
            <person name="Hainaut M."/>
            <person name="Levati E."/>
            <person name="Barry K.W."/>
            <person name="Belfiori B."/>
            <person name="Cichocki N."/>
            <person name="Clum A."/>
            <person name="Dockter R.B."/>
            <person name="Fauchery L."/>
            <person name="Guy J."/>
            <person name="Iotti M."/>
            <person name="Le Tacon F."/>
            <person name="Lindquist E.A."/>
            <person name="Lipzen A."/>
            <person name="Malagnac F."/>
            <person name="Mello A."/>
            <person name="Molinier V."/>
            <person name="Miyauchi S."/>
            <person name="Poulain J."/>
            <person name="Riccioni C."/>
            <person name="Rubini A."/>
            <person name="Sitrit Y."/>
            <person name="Splivallo R."/>
            <person name="Traeger S."/>
            <person name="Wang M."/>
            <person name="Zifcakova L."/>
            <person name="Wipf D."/>
            <person name="Zambonelli A."/>
            <person name="Paolocci F."/>
            <person name="Nowrousian M."/>
            <person name="Ottonello S."/>
            <person name="Baldrian P."/>
            <person name="Spatafora J.W."/>
            <person name="Henrissat B."/>
            <person name="Nagy L.G."/>
            <person name="Aury J.M."/>
            <person name="Wincker P."/>
            <person name="Grigoriev I.V."/>
            <person name="Bonfante P."/>
            <person name="Martin F.M."/>
        </authorList>
    </citation>
    <scope>NUCLEOTIDE SEQUENCE [LARGE SCALE GENOMIC DNA]</scope>
    <source>
        <strain evidence="1 2">RN42</strain>
    </source>
</reference>